<sequence length="99" mass="10968">MDPKANKFVTSRDVVFDEVSSWYPAPTHTSTVTNALNDDQENLEIFPETSAQRSDVSPVTRMDPSSSDDAVATLALPHNRKAYMFGVADGARHELEKIE</sequence>
<evidence type="ECO:0000313" key="2">
    <source>
        <dbReference type="Proteomes" id="UP001234297"/>
    </source>
</evidence>
<evidence type="ECO:0000313" key="1">
    <source>
        <dbReference type="EMBL" id="KAJ8625121.1"/>
    </source>
</evidence>
<keyword evidence="2" id="KW-1185">Reference proteome</keyword>
<protein>
    <submittedName>
        <fullName evidence="1">Uncharacterized protein</fullName>
    </submittedName>
</protein>
<proteinExistence type="predicted"/>
<reference evidence="1 2" key="1">
    <citation type="journal article" date="2022" name="Hortic Res">
        <title>A haplotype resolved chromosomal level avocado genome allows analysis of novel avocado genes.</title>
        <authorList>
            <person name="Nath O."/>
            <person name="Fletcher S.J."/>
            <person name="Hayward A."/>
            <person name="Shaw L.M."/>
            <person name="Masouleh A.K."/>
            <person name="Furtado A."/>
            <person name="Henry R.J."/>
            <person name="Mitter N."/>
        </authorList>
    </citation>
    <scope>NUCLEOTIDE SEQUENCE [LARGE SCALE GENOMIC DNA]</scope>
    <source>
        <strain evidence="2">cv. Hass</strain>
    </source>
</reference>
<name>A0ACC2KV31_PERAE</name>
<dbReference type="EMBL" id="CM056819">
    <property type="protein sequence ID" value="KAJ8625121.1"/>
    <property type="molecule type" value="Genomic_DNA"/>
</dbReference>
<gene>
    <name evidence="1" type="ORF">MRB53_033651</name>
</gene>
<organism evidence="1 2">
    <name type="scientific">Persea americana</name>
    <name type="common">Avocado</name>
    <dbReference type="NCBI Taxonomy" id="3435"/>
    <lineage>
        <taxon>Eukaryota</taxon>
        <taxon>Viridiplantae</taxon>
        <taxon>Streptophyta</taxon>
        <taxon>Embryophyta</taxon>
        <taxon>Tracheophyta</taxon>
        <taxon>Spermatophyta</taxon>
        <taxon>Magnoliopsida</taxon>
        <taxon>Magnoliidae</taxon>
        <taxon>Laurales</taxon>
        <taxon>Lauraceae</taxon>
        <taxon>Persea</taxon>
    </lineage>
</organism>
<dbReference type="Proteomes" id="UP001234297">
    <property type="component" value="Chromosome 11"/>
</dbReference>
<accession>A0ACC2KV31</accession>
<comment type="caution">
    <text evidence="1">The sequence shown here is derived from an EMBL/GenBank/DDBJ whole genome shotgun (WGS) entry which is preliminary data.</text>
</comment>